<name>A0ACC3MAN9_9PEZI</name>
<evidence type="ECO:0000313" key="1">
    <source>
        <dbReference type="EMBL" id="KAK3681965.1"/>
    </source>
</evidence>
<organism evidence="1 2">
    <name type="scientific">Vermiconidia calcicola</name>
    <dbReference type="NCBI Taxonomy" id="1690605"/>
    <lineage>
        <taxon>Eukaryota</taxon>
        <taxon>Fungi</taxon>
        <taxon>Dikarya</taxon>
        <taxon>Ascomycota</taxon>
        <taxon>Pezizomycotina</taxon>
        <taxon>Dothideomycetes</taxon>
        <taxon>Dothideomycetidae</taxon>
        <taxon>Mycosphaerellales</taxon>
        <taxon>Extremaceae</taxon>
        <taxon>Vermiconidia</taxon>
    </lineage>
</organism>
<reference evidence="1" key="1">
    <citation type="submission" date="2023-07" db="EMBL/GenBank/DDBJ databases">
        <title>Black Yeasts Isolated from many extreme environments.</title>
        <authorList>
            <person name="Coleine C."/>
            <person name="Stajich J.E."/>
            <person name="Selbmann L."/>
        </authorList>
    </citation>
    <scope>NUCLEOTIDE SEQUENCE</scope>
    <source>
        <strain evidence="1">CCFEE 5714</strain>
    </source>
</reference>
<accession>A0ACC3MAN9</accession>
<evidence type="ECO:0000313" key="2">
    <source>
        <dbReference type="Proteomes" id="UP001281147"/>
    </source>
</evidence>
<protein>
    <submittedName>
        <fullName evidence="1">Uncharacterized protein</fullName>
    </submittedName>
</protein>
<comment type="caution">
    <text evidence="1">The sequence shown here is derived from an EMBL/GenBank/DDBJ whole genome shotgun (WGS) entry which is preliminary data.</text>
</comment>
<proteinExistence type="predicted"/>
<gene>
    <name evidence="1" type="ORF">LTR37_020713</name>
</gene>
<dbReference type="EMBL" id="JAUTXU010000384">
    <property type="protein sequence ID" value="KAK3681965.1"/>
    <property type="molecule type" value="Genomic_DNA"/>
</dbReference>
<sequence length="254" mass="28686">MARSKRINPGLEKDMGNSIEERHQTICRVLDNESNAMAIRRRALDLIGSTFFVEKGKYDYKQQNRKRMIKCRLPANSPELRELGKTLTAMRAQFMHDLEASCNEPDRRRSYVLAMCDNGTTDPGLPPYFVRFAHRSSKDPRRFNVFRNTLRVMRNEGQFMPIDVTEHFDGLDRAEVEIALVLYDSKSSKLRRPVISGFPCTLGISKDLHPHGNRSSFSSLSSSQDGTESVLGYPSPPAKARPTPVASAAQVIPL</sequence>
<keyword evidence="2" id="KW-1185">Reference proteome</keyword>
<dbReference type="Proteomes" id="UP001281147">
    <property type="component" value="Unassembled WGS sequence"/>
</dbReference>